<dbReference type="Gene3D" id="1.10.101.10">
    <property type="entry name" value="PGBD-like superfamily/PGBD"/>
    <property type="match status" value="1"/>
</dbReference>
<accession>A0AAU8IGE3</accession>
<sequence>MYTGNALAKSAAVAATVGSSIFMVPQVTSGQVAPEDLYRPERDEIYTIQSLLKAIGHYPPSGRIAFFSGKKVRHLQLLSGMTESGWSDVQTRQAFDAVIGKVRPLRSGSAGQEVRSLQKMLKKLGYYEGKVDGIYGRGTGLGVSVLQKKTGITVDGVTGPETWKSIENLLIRQKKGENVRPDQQVFKELKRGTSKKTGKSSPTGKVEKKEREKVTIIREFYANSTAYTAFCSGCSGTTATGINLRANPNAKVVAVDPAVIPLGTKLYVEGYGHAVAGDTGGAIKGRRIDVFFKDNQTALQWGRRTVKVKILE</sequence>
<evidence type="ECO:0000256" key="2">
    <source>
        <dbReference type="SAM" id="MobiDB-lite"/>
    </source>
</evidence>
<dbReference type="Pfam" id="PF06725">
    <property type="entry name" value="3D"/>
    <property type="match status" value="1"/>
</dbReference>
<feature type="region of interest" description="Disordered" evidence="2">
    <location>
        <begin position="187"/>
        <end position="208"/>
    </location>
</feature>
<feature type="domain" description="Peptidoglycan binding-like" evidence="3">
    <location>
        <begin position="111"/>
        <end position="165"/>
    </location>
</feature>
<dbReference type="CDD" id="cd22786">
    <property type="entry name" value="DPBB_YuiC-like"/>
    <property type="match status" value="1"/>
</dbReference>
<dbReference type="PANTHER" id="PTHR39160:SF4">
    <property type="entry name" value="RESUSCITATION-PROMOTING FACTOR RPFB"/>
    <property type="match status" value="1"/>
</dbReference>
<dbReference type="InterPro" id="IPR036908">
    <property type="entry name" value="RlpA-like_sf"/>
</dbReference>
<evidence type="ECO:0000256" key="1">
    <source>
        <dbReference type="ARBA" id="ARBA00022729"/>
    </source>
</evidence>
<dbReference type="GO" id="GO:0004553">
    <property type="term" value="F:hydrolase activity, hydrolyzing O-glycosyl compounds"/>
    <property type="evidence" value="ECO:0007669"/>
    <property type="project" value="InterPro"/>
</dbReference>
<dbReference type="InterPro" id="IPR002477">
    <property type="entry name" value="Peptidoglycan-bd-like"/>
</dbReference>
<dbReference type="GO" id="GO:0019867">
    <property type="term" value="C:outer membrane"/>
    <property type="evidence" value="ECO:0007669"/>
    <property type="project" value="InterPro"/>
</dbReference>
<dbReference type="PANTHER" id="PTHR39160">
    <property type="entry name" value="CELL WALL-BINDING PROTEIN YOCH"/>
    <property type="match status" value="1"/>
</dbReference>
<protein>
    <submittedName>
        <fullName evidence="5">3D domain-containing protein</fullName>
    </submittedName>
</protein>
<feature type="domain" description="3D" evidence="4">
    <location>
        <begin position="251"/>
        <end position="312"/>
    </location>
</feature>
<gene>
    <name evidence="5" type="ORF">ABNN70_01520</name>
</gene>
<dbReference type="GO" id="GO:0009254">
    <property type="term" value="P:peptidoglycan turnover"/>
    <property type="evidence" value="ECO:0007669"/>
    <property type="project" value="InterPro"/>
</dbReference>
<reference evidence="5" key="1">
    <citation type="submission" date="2024-06" db="EMBL/GenBank/DDBJ databases">
        <authorList>
            <person name="Fan A."/>
            <person name="Zhang F.Y."/>
            <person name="Zhang L."/>
        </authorList>
    </citation>
    <scope>NUCLEOTIDE SEQUENCE</scope>
    <source>
        <strain evidence="5">Y61</strain>
    </source>
</reference>
<evidence type="ECO:0000313" key="5">
    <source>
        <dbReference type="EMBL" id="XCJ17243.1"/>
    </source>
</evidence>
<evidence type="ECO:0000259" key="3">
    <source>
        <dbReference type="Pfam" id="PF01471"/>
    </source>
</evidence>
<dbReference type="AlphaFoldDB" id="A0AAU8IGE3"/>
<dbReference type="InterPro" id="IPR051933">
    <property type="entry name" value="Resuscitation_pf_RpfB"/>
</dbReference>
<organism evidence="5">
    <name type="scientific">Sporolactobacillus sp. Y61</name>
    <dbReference type="NCBI Taxonomy" id="3160863"/>
    <lineage>
        <taxon>Bacteria</taxon>
        <taxon>Bacillati</taxon>
        <taxon>Bacillota</taxon>
        <taxon>Bacilli</taxon>
        <taxon>Bacillales</taxon>
        <taxon>Sporolactobacillaceae</taxon>
        <taxon>Sporolactobacillus</taxon>
    </lineage>
</organism>
<dbReference type="SUPFAM" id="SSF47090">
    <property type="entry name" value="PGBD-like"/>
    <property type="match status" value="2"/>
</dbReference>
<dbReference type="InterPro" id="IPR036365">
    <property type="entry name" value="PGBD-like_sf"/>
</dbReference>
<dbReference type="InterPro" id="IPR010611">
    <property type="entry name" value="3D_dom"/>
</dbReference>
<proteinExistence type="predicted"/>
<dbReference type="RefSeq" id="WP_353948525.1">
    <property type="nucleotide sequence ID" value="NZ_CP159510.1"/>
</dbReference>
<dbReference type="SUPFAM" id="SSF50685">
    <property type="entry name" value="Barwin-like endoglucanases"/>
    <property type="match status" value="1"/>
</dbReference>
<evidence type="ECO:0000259" key="4">
    <source>
        <dbReference type="Pfam" id="PF06725"/>
    </source>
</evidence>
<keyword evidence="1" id="KW-0732">Signal</keyword>
<dbReference type="Gene3D" id="2.40.40.10">
    <property type="entry name" value="RlpA-like domain"/>
    <property type="match status" value="1"/>
</dbReference>
<dbReference type="EMBL" id="CP159510">
    <property type="protein sequence ID" value="XCJ17243.1"/>
    <property type="molecule type" value="Genomic_DNA"/>
</dbReference>
<name>A0AAU8IGE3_9BACL</name>
<dbReference type="InterPro" id="IPR036366">
    <property type="entry name" value="PGBDSf"/>
</dbReference>
<dbReference type="Pfam" id="PF01471">
    <property type="entry name" value="PG_binding_1"/>
    <property type="match status" value="1"/>
</dbReference>